<dbReference type="GeneID" id="113393277"/>
<keyword evidence="3" id="KW-0812">Transmembrane</keyword>
<keyword evidence="3" id="KW-0472">Membrane</keyword>
<feature type="transmembrane region" description="Helical" evidence="3">
    <location>
        <begin position="12"/>
        <end position="33"/>
    </location>
</feature>
<feature type="compositionally biased region" description="Basic and acidic residues" evidence="2">
    <location>
        <begin position="830"/>
        <end position="848"/>
    </location>
</feature>
<feature type="coiled-coil region" evidence="1">
    <location>
        <begin position="60"/>
        <end position="130"/>
    </location>
</feature>
<feature type="compositionally biased region" description="Basic and acidic residues" evidence="2">
    <location>
        <begin position="789"/>
        <end position="807"/>
    </location>
</feature>
<dbReference type="RefSeq" id="XP_026485865.2">
    <property type="nucleotide sequence ID" value="XM_026630080.2"/>
</dbReference>
<dbReference type="OMA" id="ENTPVEY"/>
<feature type="compositionally biased region" description="Low complexity" evidence="2">
    <location>
        <begin position="199"/>
        <end position="213"/>
    </location>
</feature>
<feature type="region of interest" description="Disordered" evidence="2">
    <location>
        <begin position="748"/>
        <end position="852"/>
    </location>
</feature>
<feature type="region of interest" description="Disordered" evidence="2">
    <location>
        <begin position="179"/>
        <end position="248"/>
    </location>
</feature>
<keyword evidence="1" id="KW-0175">Coiled coil</keyword>
<reference evidence="5" key="1">
    <citation type="submission" date="2025-08" db="UniProtKB">
        <authorList>
            <consortium name="RefSeq"/>
        </authorList>
    </citation>
    <scope>IDENTIFICATION</scope>
    <source>
        <tissue evidence="5">Whole body</tissue>
    </source>
</reference>
<organism evidence="4 5">
    <name type="scientific">Vanessa tameamea</name>
    <name type="common">Kamehameha butterfly</name>
    <dbReference type="NCBI Taxonomy" id="334116"/>
    <lineage>
        <taxon>Eukaryota</taxon>
        <taxon>Metazoa</taxon>
        <taxon>Ecdysozoa</taxon>
        <taxon>Arthropoda</taxon>
        <taxon>Hexapoda</taxon>
        <taxon>Insecta</taxon>
        <taxon>Pterygota</taxon>
        <taxon>Neoptera</taxon>
        <taxon>Endopterygota</taxon>
        <taxon>Lepidoptera</taxon>
        <taxon>Glossata</taxon>
        <taxon>Ditrysia</taxon>
        <taxon>Papilionoidea</taxon>
        <taxon>Nymphalidae</taxon>
        <taxon>Nymphalinae</taxon>
        <taxon>Vanessa</taxon>
    </lineage>
</organism>
<dbReference type="OrthoDB" id="1938039at2759"/>
<protein>
    <submittedName>
        <fullName evidence="5">Uncharacterized protein LOC113393277 isoform X1</fullName>
    </submittedName>
</protein>
<dbReference type="AlphaFoldDB" id="A0A8B8HMT8"/>
<dbReference type="Proteomes" id="UP001652626">
    <property type="component" value="Chromosome 6"/>
</dbReference>
<gene>
    <name evidence="5" type="primary">LOC113393277</name>
</gene>
<feature type="region of interest" description="Disordered" evidence="2">
    <location>
        <begin position="608"/>
        <end position="630"/>
    </location>
</feature>
<proteinExistence type="predicted"/>
<evidence type="ECO:0000256" key="1">
    <source>
        <dbReference type="SAM" id="Coils"/>
    </source>
</evidence>
<feature type="region of interest" description="Disordered" evidence="2">
    <location>
        <begin position="336"/>
        <end position="410"/>
    </location>
</feature>
<feature type="compositionally biased region" description="Basic and acidic residues" evidence="2">
    <location>
        <begin position="228"/>
        <end position="245"/>
    </location>
</feature>
<evidence type="ECO:0000256" key="3">
    <source>
        <dbReference type="SAM" id="Phobius"/>
    </source>
</evidence>
<feature type="compositionally biased region" description="Basic and acidic residues" evidence="2">
    <location>
        <begin position="394"/>
        <end position="410"/>
    </location>
</feature>
<accession>A0A8B8HMT8</accession>
<evidence type="ECO:0000256" key="2">
    <source>
        <dbReference type="SAM" id="MobiDB-lite"/>
    </source>
</evidence>
<evidence type="ECO:0000313" key="4">
    <source>
        <dbReference type="Proteomes" id="UP001652626"/>
    </source>
</evidence>
<keyword evidence="4" id="KW-1185">Reference proteome</keyword>
<feature type="compositionally biased region" description="Basic and acidic residues" evidence="2">
    <location>
        <begin position="748"/>
        <end position="778"/>
    </location>
</feature>
<feature type="compositionally biased region" description="Basic and acidic residues" evidence="2">
    <location>
        <begin position="336"/>
        <end position="372"/>
    </location>
</feature>
<evidence type="ECO:0000313" key="5">
    <source>
        <dbReference type="RefSeq" id="XP_026485865.2"/>
    </source>
</evidence>
<keyword evidence="3" id="KW-1133">Transmembrane helix</keyword>
<name>A0A8B8HMT8_VANTA</name>
<sequence>MYSDLVFILKYFILNLYLILVSIIHKQIFHVLLNSCLFIFLCKMDDLYDNLENYNDVNIVDELKCENRELKLKLEEISKAMGILQKNILQDFDKVNSEYKQLEINYSSLLKTARAEIERKTEMIKDLNFQKDMIVINAMKATGKNVLNVKKGNFNPKEKGKTNNKTLDNVVNKQKQNIRAAPASNHHKDNGVDSSCTPSIDTISIKSTSNKSTSSEEKVAKPIGESCEINKNKENYSKDSHKDESLQSSKKVIMNRRKSMLGMSQHEAKFSSDDDAEEKCSTARKSPLRSDLKHNEWCDTRDYRIEPHEYYEPSKEYSRFRTSRYTNYEKFRNVDRHENFQKNRRQYSSERDQQRHINEYNEEYHVRGDYGKQRLSRTNSPSTDKYNRSKSRDRRFNYDRDNYRENDKHSNRYYEHTAVKYRTRHDYDEPCSKRQKMDIHGKSAAEMNIYANNKERELTERNHVSKSQYKLNSSCQSPDHVNVENSGSQHFVKEIMNTAETKLEDPRISSKKYILKTSNDSTILSTVVGRDIDMQFVDKTLWGIEKYDVPAVLSKPVFDRENDDLLKEIYMDIDNPELHDTLESGEIDDMNDDIATIYSKEIDKEHVNGKDGLSKANTDSETRNLNVSKEEVDTKTLEKSLKTKFKIPKIKKPDKMDTETDLAHLEACDINKKNITDLDASVKNHQHIIQNIEHVSDKKCNKNDFKDNSESDKAIIDKRTQDIIRTIEGDLELSDEASDIVEFHNDINKKSNENSHESKAILNMDKESNSTIRKENKSDITSLTPEPISSKKADTAKPITKDSLKESSKKRKSKRKTIEQKETHSVTSEKQNEKCHNTKKSKEKESKKNVSKQTVSKFSDLFGDSSSLITPDDLGLNNMQVQSANKYTSIFDNTQDAVDLSVEDIAKTLTRANKVNAFDSVVDKSQDKKVADFITSNFSVNVTVVDENGENKTEDVQSPLNNVYENTKSETLTDGFNIVKTVIISSGIQPECSAESSTSVATPQIHAPSLAPITNDVILKKCPLNSIKALATSTPQKCLEHIDVAERDSICTAPSEDVSVSMTNSSSLNNTDALQREDIPDVRIFVRRRRKPVRKVT</sequence>